<dbReference type="InParanoid" id="A0A165EXD2"/>
<proteinExistence type="predicted"/>
<sequence length="90" mass="10160">MILFNIMGPLGGVRVDIACECRLLCPQRCRSHKLRRSVINVSFLIAGTRLTLHVREAFLSKTEDNALQTPTSRPRATVVRLTRELLWGGE</sequence>
<name>A0A165EXD2_EXIGL</name>
<dbReference type="Proteomes" id="UP000077266">
    <property type="component" value="Unassembled WGS sequence"/>
</dbReference>
<reference evidence="1 2" key="1">
    <citation type="journal article" date="2016" name="Mol. Biol. Evol.">
        <title>Comparative Genomics of Early-Diverging Mushroom-Forming Fungi Provides Insights into the Origins of Lignocellulose Decay Capabilities.</title>
        <authorList>
            <person name="Nagy L.G."/>
            <person name="Riley R."/>
            <person name="Tritt A."/>
            <person name="Adam C."/>
            <person name="Daum C."/>
            <person name="Floudas D."/>
            <person name="Sun H."/>
            <person name="Yadav J.S."/>
            <person name="Pangilinan J."/>
            <person name="Larsson K.H."/>
            <person name="Matsuura K."/>
            <person name="Barry K."/>
            <person name="Labutti K."/>
            <person name="Kuo R."/>
            <person name="Ohm R.A."/>
            <person name="Bhattacharya S.S."/>
            <person name="Shirouzu T."/>
            <person name="Yoshinaga Y."/>
            <person name="Martin F.M."/>
            <person name="Grigoriev I.V."/>
            <person name="Hibbett D.S."/>
        </authorList>
    </citation>
    <scope>NUCLEOTIDE SEQUENCE [LARGE SCALE GENOMIC DNA]</scope>
    <source>
        <strain evidence="1 2">HHB12029</strain>
    </source>
</reference>
<protein>
    <submittedName>
        <fullName evidence="1">Uncharacterized protein</fullName>
    </submittedName>
</protein>
<evidence type="ECO:0000313" key="2">
    <source>
        <dbReference type="Proteomes" id="UP000077266"/>
    </source>
</evidence>
<accession>A0A165EXD2</accession>
<gene>
    <name evidence="1" type="ORF">EXIGLDRAFT_192838</name>
</gene>
<organism evidence="1 2">
    <name type="scientific">Exidia glandulosa HHB12029</name>
    <dbReference type="NCBI Taxonomy" id="1314781"/>
    <lineage>
        <taxon>Eukaryota</taxon>
        <taxon>Fungi</taxon>
        <taxon>Dikarya</taxon>
        <taxon>Basidiomycota</taxon>
        <taxon>Agaricomycotina</taxon>
        <taxon>Agaricomycetes</taxon>
        <taxon>Auriculariales</taxon>
        <taxon>Exidiaceae</taxon>
        <taxon>Exidia</taxon>
    </lineage>
</organism>
<dbReference type="AlphaFoldDB" id="A0A165EXD2"/>
<dbReference type="EMBL" id="KV426112">
    <property type="protein sequence ID" value="KZV87913.1"/>
    <property type="molecule type" value="Genomic_DNA"/>
</dbReference>
<evidence type="ECO:0000313" key="1">
    <source>
        <dbReference type="EMBL" id="KZV87913.1"/>
    </source>
</evidence>
<keyword evidence="2" id="KW-1185">Reference proteome</keyword>